<evidence type="ECO:0000313" key="1">
    <source>
        <dbReference type="EMBL" id="MBF5058934.1"/>
    </source>
</evidence>
<evidence type="ECO:0008006" key="3">
    <source>
        <dbReference type="Google" id="ProtNLM"/>
    </source>
</evidence>
<gene>
    <name evidence="1" type="ORF">NEPTK9_000434</name>
</gene>
<dbReference type="InterPro" id="IPR036782">
    <property type="entry name" value="NE0471-like_N"/>
</dbReference>
<proteinExistence type="predicted"/>
<sequence>MEDPDKFNIKSFKLLGGFVIEIRYQDGKVQTIDFGQIRHEGWWKELEDPEYFKKVKINEIENLEWPHGQDFKPEHLYYWEKYRQDYM</sequence>
<reference evidence="1 2" key="1">
    <citation type="submission" date="2020-01" db="EMBL/GenBank/DDBJ databases">
        <title>Draft genome sequence of Cand. Neptunochlamydia vexilliferae K9.</title>
        <authorList>
            <person name="Schulz F."/>
            <person name="Koestlbacher S."/>
            <person name="Wascher F."/>
            <person name="Pizzetti I."/>
            <person name="Horn M."/>
        </authorList>
    </citation>
    <scope>NUCLEOTIDE SEQUENCE [LARGE SCALE GENOMIC DNA]</scope>
    <source>
        <strain evidence="1 2">K9</strain>
    </source>
</reference>
<protein>
    <recommendedName>
        <fullName evidence="3">DUF2442 domain-containing protein</fullName>
    </recommendedName>
</protein>
<comment type="caution">
    <text evidence="1">The sequence shown here is derived from an EMBL/GenBank/DDBJ whole genome shotgun (WGS) entry which is preliminary data.</text>
</comment>
<accession>A0ABS0AXS4</accession>
<dbReference type="RefSeq" id="WP_194847229.1">
    <property type="nucleotide sequence ID" value="NZ_JAAEJV010000006.1"/>
</dbReference>
<keyword evidence="2" id="KW-1185">Reference proteome</keyword>
<name>A0ABS0AXS4_9BACT</name>
<evidence type="ECO:0000313" key="2">
    <source>
        <dbReference type="Proteomes" id="UP001194714"/>
    </source>
</evidence>
<dbReference type="Proteomes" id="UP001194714">
    <property type="component" value="Unassembled WGS sequence"/>
</dbReference>
<dbReference type="EMBL" id="JAAEJV010000006">
    <property type="protein sequence ID" value="MBF5058934.1"/>
    <property type="molecule type" value="Genomic_DNA"/>
</dbReference>
<dbReference type="InterPro" id="IPR018841">
    <property type="entry name" value="DUF2442"/>
</dbReference>
<dbReference type="SUPFAM" id="SSF143880">
    <property type="entry name" value="NE0471 N-terminal domain-like"/>
    <property type="match status" value="1"/>
</dbReference>
<dbReference type="Pfam" id="PF10387">
    <property type="entry name" value="DUF2442"/>
    <property type="match status" value="1"/>
</dbReference>
<dbReference type="Gene3D" id="3.30.2020.10">
    <property type="entry name" value="NE0471-like N-terminal domain"/>
    <property type="match status" value="1"/>
</dbReference>
<organism evidence="1 2">
    <name type="scientific">Candidatus Neptunichlamydia vexilliferae</name>
    <dbReference type="NCBI Taxonomy" id="1651774"/>
    <lineage>
        <taxon>Bacteria</taxon>
        <taxon>Pseudomonadati</taxon>
        <taxon>Chlamydiota</taxon>
        <taxon>Chlamydiia</taxon>
        <taxon>Parachlamydiales</taxon>
        <taxon>Simkaniaceae</taxon>
        <taxon>Candidatus Neptunichlamydia</taxon>
    </lineage>
</organism>